<dbReference type="AlphaFoldDB" id="A0A1J3JN82"/>
<evidence type="ECO:0000313" key="2">
    <source>
        <dbReference type="EMBL" id="JAU50796.1"/>
    </source>
</evidence>
<dbReference type="EMBL" id="GEVL01005099">
    <property type="protein sequence ID" value="JAU72242.1"/>
    <property type="molecule type" value="Transcribed_RNA"/>
</dbReference>
<protein>
    <submittedName>
        <fullName evidence="4">Uncharacterized protein</fullName>
    </submittedName>
</protein>
<evidence type="ECO:0000313" key="4">
    <source>
        <dbReference type="EMBL" id="JAU93978.1"/>
    </source>
</evidence>
<reference evidence="4" key="1">
    <citation type="submission" date="2016-07" db="EMBL/GenBank/DDBJ databases">
        <title>De novo transcriptome assembly of four accessions of the metal hyperaccumulator plant Noccaea caerulescens.</title>
        <authorList>
            <person name="Blande D."/>
            <person name="Halimaa P."/>
            <person name="Tervahauta A.I."/>
            <person name="Aarts M.G."/>
            <person name="Karenlampi S.O."/>
        </authorList>
    </citation>
    <scope>NUCLEOTIDE SEQUENCE</scope>
</reference>
<gene>
    <name evidence="1" type="ORF">GA_TR5614_c3_g1_i1_g.18008</name>
    <name evidence="2" type="ORF">LC_TR12458_c3_g1_i1_g.43525</name>
    <name evidence="3" type="ORF">LE_TR16329_c3_g1_i1_g.52375</name>
    <name evidence="4" type="ORF">MP_TR6235_c2_g1_i1_g.18155</name>
</gene>
<dbReference type="EMBL" id="GEVK01002036">
    <property type="protein sequence ID" value="JAU50796.1"/>
    <property type="molecule type" value="Transcribed_RNA"/>
</dbReference>
<accession>A0A1J3JN82</accession>
<name>A0A1J3JN82_NOCCA</name>
<organism evidence="4">
    <name type="scientific">Noccaea caerulescens</name>
    <name type="common">Alpine penny-cress</name>
    <name type="synonym">Thlaspi caerulescens</name>
    <dbReference type="NCBI Taxonomy" id="107243"/>
    <lineage>
        <taxon>Eukaryota</taxon>
        <taxon>Viridiplantae</taxon>
        <taxon>Streptophyta</taxon>
        <taxon>Embryophyta</taxon>
        <taxon>Tracheophyta</taxon>
        <taxon>Spermatophyta</taxon>
        <taxon>Magnoliopsida</taxon>
        <taxon>eudicotyledons</taxon>
        <taxon>Gunneridae</taxon>
        <taxon>Pentapetalae</taxon>
        <taxon>rosids</taxon>
        <taxon>malvids</taxon>
        <taxon>Brassicales</taxon>
        <taxon>Brassicaceae</taxon>
        <taxon>Coluteocarpeae</taxon>
        <taxon>Noccaea</taxon>
    </lineage>
</organism>
<evidence type="ECO:0000313" key="1">
    <source>
        <dbReference type="EMBL" id="JAU23694.1"/>
    </source>
</evidence>
<evidence type="ECO:0000313" key="3">
    <source>
        <dbReference type="EMBL" id="JAU72242.1"/>
    </source>
</evidence>
<dbReference type="EMBL" id="GEVI01008626">
    <property type="protein sequence ID" value="JAU23694.1"/>
    <property type="molecule type" value="Transcribed_RNA"/>
</dbReference>
<dbReference type="EMBL" id="GEVM01011960">
    <property type="protein sequence ID" value="JAU93978.1"/>
    <property type="molecule type" value="Transcribed_RNA"/>
</dbReference>
<sequence>MFLPKHKIVQEGRSIRNAVSLIYGRGQNSRRPIVCGVSCSSPSPNPAQNELITLISRRSYNSLSQCPLRHVQNLQWKSIAER</sequence>
<proteinExistence type="predicted"/>